<evidence type="ECO:0000256" key="1">
    <source>
        <dbReference type="SAM" id="Coils"/>
    </source>
</evidence>
<dbReference type="PANTHER" id="PTHR38422:SF1">
    <property type="entry name" value="SOMETHING ABOUT SILENCING PROTEIN 4"/>
    <property type="match status" value="1"/>
</dbReference>
<keyword evidence="1" id="KW-0175">Coiled coil</keyword>
<name>A0ABR1MDG5_9PEZI</name>
<feature type="compositionally biased region" description="Polar residues" evidence="2">
    <location>
        <begin position="111"/>
        <end position="142"/>
    </location>
</feature>
<feature type="region of interest" description="Disordered" evidence="2">
    <location>
        <begin position="1"/>
        <end position="176"/>
    </location>
</feature>
<feature type="compositionally biased region" description="Low complexity" evidence="2">
    <location>
        <begin position="416"/>
        <end position="427"/>
    </location>
</feature>
<reference evidence="4 5" key="1">
    <citation type="submission" date="2024-04" db="EMBL/GenBank/DDBJ databases">
        <title>Phyllosticta paracitricarpa is synonymous to the EU quarantine fungus P. citricarpa based on phylogenomic analyses.</title>
        <authorList>
            <consortium name="Lawrence Berkeley National Laboratory"/>
            <person name="Van Ingen-Buijs V.A."/>
            <person name="Van Westerhoven A.C."/>
            <person name="Haridas S."/>
            <person name="Skiadas P."/>
            <person name="Martin F."/>
            <person name="Groenewald J.Z."/>
            <person name="Crous P.W."/>
            <person name="Seidl M.F."/>
        </authorList>
    </citation>
    <scope>NUCLEOTIDE SEQUENCE [LARGE SCALE GENOMIC DNA]</scope>
    <source>
        <strain evidence="4 5">CBS 122670</strain>
    </source>
</reference>
<comment type="caution">
    <text evidence="4">The sequence shown here is derived from an EMBL/GenBank/DDBJ whole genome shotgun (WGS) entry which is preliminary data.</text>
</comment>
<gene>
    <name evidence="4" type="ORF">IWX46DRAFT_601443</name>
</gene>
<feature type="compositionally biased region" description="Acidic residues" evidence="2">
    <location>
        <begin position="387"/>
        <end position="406"/>
    </location>
</feature>
<evidence type="ECO:0000313" key="4">
    <source>
        <dbReference type="EMBL" id="KAK7545641.1"/>
    </source>
</evidence>
<accession>A0ABR1MDG5</accession>
<dbReference type="Pfam" id="PF15460">
    <property type="entry name" value="SAS4"/>
    <property type="match status" value="1"/>
</dbReference>
<dbReference type="Proteomes" id="UP001365128">
    <property type="component" value="Unassembled WGS sequence"/>
</dbReference>
<evidence type="ECO:0000313" key="5">
    <source>
        <dbReference type="Proteomes" id="UP001365128"/>
    </source>
</evidence>
<protein>
    <submittedName>
        <fullName evidence="4">Something about silencing, SAS, complex subunit 4-domain-containing protein</fullName>
    </submittedName>
</protein>
<dbReference type="InterPro" id="IPR038988">
    <property type="entry name" value="Sas4"/>
</dbReference>
<feature type="region of interest" description="Disordered" evidence="2">
    <location>
        <begin position="214"/>
        <end position="237"/>
    </location>
</feature>
<dbReference type="InterPro" id="IPR029184">
    <property type="entry name" value="Sas4_dom"/>
</dbReference>
<feature type="compositionally biased region" description="Low complexity" evidence="2">
    <location>
        <begin position="539"/>
        <end position="549"/>
    </location>
</feature>
<feature type="domain" description="Something about silencing protein 4" evidence="3">
    <location>
        <begin position="282"/>
        <end position="376"/>
    </location>
</feature>
<feature type="region of interest" description="Disordered" evidence="2">
    <location>
        <begin position="459"/>
        <end position="549"/>
    </location>
</feature>
<feature type="compositionally biased region" description="Low complexity" evidence="2">
    <location>
        <begin position="1"/>
        <end position="15"/>
    </location>
</feature>
<evidence type="ECO:0000259" key="3">
    <source>
        <dbReference type="Pfam" id="PF15460"/>
    </source>
</evidence>
<dbReference type="PANTHER" id="PTHR38422">
    <property type="entry name" value="SOMETHING ABOUT SILENCING PROTEIN 4"/>
    <property type="match status" value="1"/>
</dbReference>
<proteinExistence type="predicted"/>
<keyword evidence="5" id="KW-1185">Reference proteome</keyword>
<dbReference type="EMBL" id="JBBPDW010000017">
    <property type="protein sequence ID" value="KAK7545641.1"/>
    <property type="molecule type" value="Genomic_DNA"/>
</dbReference>
<evidence type="ECO:0000256" key="2">
    <source>
        <dbReference type="SAM" id="MobiDB-lite"/>
    </source>
</evidence>
<feature type="region of interest" description="Disordered" evidence="2">
    <location>
        <begin position="379"/>
        <end position="438"/>
    </location>
</feature>
<feature type="compositionally biased region" description="Low complexity" evidence="2">
    <location>
        <begin position="49"/>
        <end position="58"/>
    </location>
</feature>
<feature type="compositionally biased region" description="Low complexity" evidence="2">
    <location>
        <begin position="67"/>
        <end position="79"/>
    </location>
</feature>
<feature type="coiled-coil region" evidence="1">
    <location>
        <begin position="289"/>
        <end position="319"/>
    </location>
</feature>
<sequence>MVSSSRPLNRSSSGRFTRRGPKNTATDKSNETHHHPSITAPATSASHQDAPSPTASTPIAPPDDDSSLSSNDPKLNPLLDPRSAASSQGPSRRKRATPIANSEHPRPPTEVTVTQPHGGLAQTTNGVQSSLNVPHDPSSSAIATPRPDAQRVQLVPGPASAQSQDKRSLRSHDGGSRLKSDLAIYFPNYDEVIAGTERKPDFLDVDTPIQVIDEPLNENHTVPTSPRHPSPTAKRRSSLLNTLPTERRTLNGYRPVAQVNSGIQSVDFSTIVRHTPHHITNDPLGDDVFFKAHRRAERKEKQLRNIEKERAMHEKVQLERLLDGLLGHDWLKVMGVTGITDSEKKEYEPKRDYFIAEVQALVDKFRVWKEEEKRLRVEKEQAQQAKDDEEDDAEDEAVPDSSDEDAGAARQLQQEAISASGSSASKLKPPPAPVYRWMFREPSPEKPFTSFYSKPHLRAAALGQQRHGRSVTAFGHPIPELPEQEFSLPDDFITPETLAALEREKRRKRRAEREERSAQRKKQAQGQDEASRETKRPKQQQQQQQQRRS</sequence>
<organism evidence="4 5">
    <name type="scientific">Phyllosticta citricarpa</name>
    <dbReference type="NCBI Taxonomy" id="55181"/>
    <lineage>
        <taxon>Eukaryota</taxon>
        <taxon>Fungi</taxon>
        <taxon>Dikarya</taxon>
        <taxon>Ascomycota</taxon>
        <taxon>Pezizomycotina</taxon>
        <taxon>Dothideomycetes</taxon>
        <taxon>Dothideomycetes incertae sedis</taxon>
        <taxon>Botryosphaeriales</taxon>
        <taxon>Phyllostictaceae</taxon>
        <taxon>Phyllosticta</taxon>
    </lineage>
</organism>
<feature type="compositionally biased region" description="Basic and acidic residues" evidence="2">
    <location>
        <begin position="164"/>
        <end position="176"/>
    </location>
</feature>